<proteinExistence type="predicted"/>
<dbReference type="Pfam" id="PF01927">
    <property type="entry name" value="Mut7-C"/>
    <property type="match status" value="1"/>
</dbReference>
<evidence type="ECO:0000313" key="5">
    <source>
        <dbReference type="Proteomes" id="UP000239648"/>
    </source>
</evidence>
<evidence type="ECO:0000313" key="4">
    <source>
        <dbReference type="Proteomes" id="UP000239446"/>
    </source>
</evidence>
<evidence type="ECO:0000313" key="2">
    <source>
        <dbReference type="EMBL" id="PPK50599.1"/>
    </source>
</evidence>
<organism evidence="3 4">
    <name type="scientific">Marinobacter persicus</name>
    <dbReference type="NCBI Taxonomy" id="930118"/>
    <lineage>
        <taxon>Bacteria</taxon>
        <taxon>Pseudomonadati</taxon>
        <taxon>Pseudomonadota</taxon>
        <taxon>Gammaproteobacteria</taxon>
        <taxon>Pseudomonadales</taxon>
        <taxon>Marinobacteraceae</taxon>
        <taxon>Marinobacter</taxon>
    </lineage>
</organism>
<feature type="domain" description="Mut7-C RNAse" evidence="1">
    <location>
        <begin position="19"/>
        <end position="160"/>
    </location>
</feature>
<dbReference type="AlphaFoldDB" id="A0A2S6G4H4"/>
<reference evidence="3 4" key="2">
    <citation type="submission" date="2018-02" db="EMBL/GenBank/DDBJ databases">
        <title>Subsurface microbial communities from deep shales in Ohio and West Virginia, USA.</title>
        <authorList>
            <person name="Wrighton K."/>
        </authorList>
    </citation>
    <scope>NUCLEOTIDE SEQUENCE [LARGE SCALE GENOMIC DNA]</scope>
    <source>
        <strain evidence="3 4">UTICA-S1B9</strain>
    </source>
</reference>
<reference evidence="2 5" key="1">
    <citation type="submission" date="2018-02" db="EMBL/GenBank/DDBJ databases">
        <title>Deep subsurface shale carbon reservoir microbial communities from Ohio and West Virginia, USA.</title>
        <authorList>
            <person name="Wrighton K."/>
        </authorList>
    </citation>
    <scope>NUCLEOTIDE SEQUENCE [LARGE SCALE GENOMIC DNA]</scope>
    <source>
        <strain evidence="2 5">UTICA-S1B6</strain>
    </source>
</reference>
<accession>A0A2S6G4H4</accession>
<dbReference type="Proteomes" id="UP000239648">
    <property type="component" value="Unassembled WGS sequence"/>
</dbReference>
<dbReference type="OrthoDB" id="9797655at2"/>
<evidence type="ECO:0000313" key="3">
    <source>
        <dbReference type="EMBL" id="PPK53874.1"/>
    </source>
</evidence>
<dbReference type="PANTHER" id="PTHR39081:SF1">
    <property type="entry name" value="MUT7-C RNASE DOMAIN-CONTAINING PROTEIN"/>
    <property type="match status" value="1"/>
</dbReference>
<dbReference type="EMBL" id="PTIU01000023">
    <property type="protein sequence ID" value="PPK53874.1"/>
    <property type="molecule type" value="Genomic_DNA"/>
</dbReference>
<evidence type="ECO:0000259" key="1">
    <source>
        <dbReference type="Pfam" id="PF01927"/>
    </source>
</evidence>
<comment type="caution">
    <text evidence="3">The sequence shown here is derived from an EMBL/GenBank/DDBJ whole genome shotgun (WGS) entry which is preliminary data.</text>
</comment>
<protein>
    <recommendedName>
        <fullName evidence="1">Mut7-C RNAse domain-containing protein</fullName>
    </recommendedName>
</protein>
<dbReference type="RefSeq" id="WP_104416925.1">
    <property type="nucleotide sequence ID" value="NZ_PTIT01000023.1"/>
</dbReference>
<dbReference type="EMBL" id="PTIT01000023">
    <property type="protein sequence ID" value="PPK50599.1"/>
    <property type="molecule type" value="Genomic_DNA"/>
</dbReference>
<name>A0A2S6G4H4_9GAMM</name>
<sequence>MWKDSSEIHSGILCPLNTPRFVCDEMLRGLGEWLRIAGYDTHMPEEGTEDRDVLAMATADNRWLVTRDRELILHRNGPQHVLLLISDRQTDNIQELTIKLNLDWLHAPFSRCKRCNTPLHQGPLPGSSAPPDAGQQGVFHCPTCRQTYWKGSHVKRMRKRLEEFNRWRRAGASGT</sequence>
<dbReference type="PANTHER" id="PTHR39081">
    <property type="entry name" value="MUT7-C DOMAIN-CONTAINING PROTEIN"/>
    <property type="match status" value="1"/>
</dbReference>
<dbReference type="Proteomes" id="UP000239446">
    <property type="component" value="Unassembled WGS sequence"/>
</dbReference>
<dbReference type="InterPro" id="IPR002782">
    <property type="entry name" value="Mut7-C_RNAse_dom"/>
</dbReference>
<keyword evidence="5" id="KW-1185">Reference proteome</keyword>
<gene>
    <name evidence="3" type="ORF">B0H24_102351</name>
    <name evidence="2" type="ORF">BY455_12351</name>
</gene>